<dbReference type="EMBL" id="MU393602">
    <property type="protein sequence ID" value="KAI4860037.1"/>
    <property type="molecule type" value="Genomic_DNA"/>
</dbReference>
<gene>
    <name evidence="1" type="ORF">F4820DRAFT_466164</name>
</gene>
<protein>
    <submittedName>
        <fullName evidence="1">Uncharacterized protein</fullName>
    </submittedName>
</protein>
<proteinExistence type="predicted"/>
<evidence type="ECO:0000313" key="1">
    <source>
        <dbReference type="EMBL" id="KAI4860037.1"/>
    </source>
</evidence>
<sequence>MDNALGPSFDISNGTCFYMENSLATVDYIPCGNVAVGSNWQCCVAGDICVEENACRSPGGPSSYYLAGCTDPSFGSNQCPDKGDFGSQQYVPLVDCNDDYSGCFSEKDAPGDDGDDPPCTCDPKSVLFSNPFMESIALLPSSLGGSISWYDGMEPTPTSSHSSPSSSPKPKVTSTSTSTSASPTHSPTHSPTQTSSSSSSDTRATDSSTSTPASTLSSGSSVEPLPTTTVSPDGTPVVSESGTPDSSTTSGSSPSTAMYIGVGVGVSVGAILIGCLLYLALLLRKRKRMRQNDNDSDPMAYLGQPTIPVLPPAPPGNDEYPTGTAFSAFRPELAAEGPKKGGASMITTSSGPNSPGSSLAHQPQSPQQPPQRQYQAYNPIVHGNYAERRESARSASEVAGSVSSSSPKPQEHGQQGNQSPAPAELSTPTHIHELAG</sequence>
<comment type="caution">
    <text evidence="1">The sequence shown here is derived from an EMBL/GenBank/DDBJ whole genome shotgun (WGS) entry which is preliminary data.</text>
</comment>
<keyword evidence="2" id="KW-1185">Reference proteome</keyword>
<dbReference type="Proteomes" id="UP001497700">
    <property type="component" value="Unassembled WGS sequence"/>
</dbReference>
<evidence type="ECO:0000313" key="2">
    <source>
        <dbReference type="Proteomes" id="UP001497700"/>
    </source>
</evidence>
<reference evidence="1 2" key="1">
    <citation type="journal article" date="2022" name="New Phytol.">
        <title>Ecological generalism drives hyperdiversity of secondary metabolite gene clusters in xylarialean endophytes.</title>
        <authorList>
            <person name="Franco M.E.E."/>
            <person name="Wisecaver J.H."/>
            <person name="Arnold A.E."/>
            <person name="Ju Y.M."/>
            <person name="Slot J.C."/>
            <person name="Ahrendt S."/>
            <person name="Moore L.P."/>
            <person name="Eastman K.E."/>
            <person name="Scott K."/>
            <person name="Konkel Z."/>
            <person name="Mondo S.J."/>
            <person name="Kuo A."/>
            <person name="Hayes R.D."/>
            <person name="Haridas S."/>
            <person name="Andreopoulos B."/>
            <person name="Riley R."/>
            <person name="LaButti K."/>
            <person name="Pangilinan J."/>
            <person name="Lipzen A."/>
            <person name="Amirebrahimi M."/>
            <person name="Yan J."/>
            <person name="Adam C."/>
            <person name="Keymanesh K."/>
            <person name="Ng V."/>
            <person name="Louie K."/>
            <person name="Northen T."/>
            <person name="Drula E."/>
            <person name="Henrissat B."/>
            <person name="Hsieh H.M."/>
            <person name="Youens-Clark K."/>
            <person name="Lutzoni F."/>
            <person name="Miadlikowska J."/>
            <person name="Eastwood D.C."/>
            <person name="Hamelin R.C."/>
            <person name="Grigoriev I.V."/>
            <person name="U'Ren J.M."/>
        </authorList>
    </citation>
    <scope>NUCLEOTIDE SEQUENCE [LARGE SCALE GENOMIC DNA]</scope>
    <source>
        <strain evidence="1 2">CBS 119005</strain>
    </source>
</reference>
<accession>A0ACB9YLG8</accession>
<name>A0ACB9YLG8_9PEZI</name>
<organism evidence="1 2">
    <name type="scientific">Hypoxylon rubiginosum</name>
    <dbReference type="NCBI Taxonomy" id="110542"/>
    <lineage>
        <taxon>Eukaryota</taxon>
        <taxon>Fungi</taxon>
        <taxon>Dikarya</taxon>
        <taxon>Ascomycota</taxon>
        <taxon>Pezizomycotina</taxon>
        <taxon>Sordariomycetes</taxon>
        <taxon>Xylariomycetidae</taxon>
        <taxon>Xylariales</taxon>
        <taxon>Hypoxylaceae</taxon>
        <taxon>Hypoxylon</taxon>
    </lineage>
</organism>